<evidence type="ECO:0000313" key="2">
    <source>
        <dbReference type="Proteomes" id="UP001220022"/>
    </source>
</evidence>
<sequence length="111" mass="12341">MYLVHARLESDEHTELPADTSGLVTQSARPGERLQHAVMHTSRVTGSVLGLFLLAATLEEAERTAATLCQRVLDENPELRRFRLASCGVAMPSSYYERMLRSAGTERPPEE</sequence>
<name>A0ABT5Z1J6_9ACTN</name>
<accession>A0ABT5Z1J6</accession>
<keyword evidence="2" id="KW-1185">Reference proteome</keyword>
<dbReference type="RefSeq" id="WP_275816005.1">
    <property type="nucleotide sequence ID" value="NZ_BAAANM010000022.1"/>
</dbReference>
<gene>
    <name evidence="1" type="ORF">P2L57_18955</name>
</gene>
<comment type="caution">
    <text evidence="1">The sequence shown here is derived from an EMBL/GenBank/DDBJ whole genome shotgun (WGS) entry which is preliminary data.</text>
</comment>
<organism evidence="1 2">
    <name type="scientific">Streptantibioticus ferralitis</name>
    <dbReference type="NCBI Taxonomy" id="236510"/>
    <lineage>
        <taxon>Bacteria</taxon>
        <taxon>Bacillati</taxon>
        <taxon>Actinomycetota</taxon>
        <taxon>Actinomycetes</taxon>
        <taxon>Kitasatosporales</taxon>
        <taxon>Streptomycetaceae</taxon>
        <taxon>Streptantibioticus</taxon>
    </lineage>
</organism>
<proteinExistence type="predicted"/>
<reference evidence="1 2" key="1">
    <citation type="submission" date="2023-03" db="EMBL/GenBank/DDBJ databases">
        <title>Draft genome sequence of type strain Streptomyces ferralitis JCM 14344.</title>
        <authorList>
            <person name="Klaysubun C."/>
            <person name="Duangmal K."/>
        </authorList>
    </citation>
    <scope>NUCLEOTIDE SEQUENCE [LARGE SCALE GENOMIC DNA]</scope>
    <source>
        <strain evidence="1 2">JCM 14344</strain>
    </source>
</reference>
<dbReference type="Proteomes" id="UP001220022">
    <property type="component" value="Unassembled WGS sequence"/>
</dbReference>
<dbReference type="EMBL" id="JARHTQ010000011">
    <property type="protein sequence ID" value="MDF2257719.1"/>
    <property type="molecule type" value="Genomic_DNA"/>
</dbReference>
<evidence type="ECO:0000313" key="1">
    <source>
        <dbReference type="EMBL" id="MDF2257719.1"/>
    </source>
</evidence>
<protein>
    <submittedName>
        <fullName evidence="1">Uncharacterized protein</fullName>
    </submittedName>
</protein>